<evidence type="ECO:0000313" key="2">
    <source>
        <dbReference type="EMBL" id="GBP44195.1"/>
    </source>
</evidence>
<feature type="region of interest" description="Disordered" evidence="1">
    <location>
        <begin position="11"/>
        <end position="53"/>
    </location>
</feature>
<gene>
    <name evidence="2" type="ORF">EVAR_31639_1</name>
</gene>
<name>A0A4C1W2A9_EUMVA</name>
<sequence>MKKHLFLLPLRVTGRRGDSNGTSRRCGGHSQPPRPSRNRSLTFSDTASSRPRAGRDVLIMKRDDRGAIDVYDLHRRTPVVTPPAPPATEIVGGCEIYERGAAAARYLLILKSRPLPRREIPKFGRTPASGEMIDE</sequence>
<evidence type="ECO:0000313" key="3">
    <source>
        <dbReference type="Proteomes" id="UP000299102"/>
    </source>
</evidence>
<proteinExistence type="predicted"/>
<dbReference type="AlphaFoldDB" id="A0A4C1W2A9"/>
<protein>
    <submittedName>
        <fullName evidence="2">Uncharacterized protein</fullName>
    </submittedName>
</protein>
<comment type="caution">
    <text evidence="2">The sequence shown here is derived from an EMBL/GenBank/DDBJ whole genome shotgun (WGS) entry which is preliminary data.</text>
</comment>
<keyword evidence="3" id="KW-1185">Reference proteome</keyword>
<reference evidence="2 3" key="1">
    <citation type="journal article" date="2019" name="Commun. Biol.">
        <title>The bagworm genome reveals a unique fibroin gene that provides high tensile strength.</title>
        <authorList>
            <person name="Kono N."/>
            <person name="Nakamura H."/>
            <person name="Ohtoshi R."/>
            <person name="Tomita M."/>
            <person name="Numata K."/>
            <person name="Arakawa K."/>
        </authorList>
    </citation>
    <scope>NUCLEOTIDE SEQUENCE [LARGE SCALE GENOMIC DNA]</scope>
</reference>
<accession>A0A4C1W2A9</accession>
<evidence type="ECO:0000256" key="1">
    <source>
        <dbReference type="SAM" id="MobiDB-lite"/>
    </source>
</evidence>
<dbReference type="EMBL" id="BGZK01000448">
    <property type="protein sequence ID" value="GBP44195.1"/>
    <property type="molecule type" value="Genomic_DNA"/>
</dbReference>
<organism evidence="2 3">
    <name type="scientific">Eumeta variegata</name>
    <name type="common">Bagworm moth</name>
    <name type="synonym">Eumeta japonica</name>
    <dbReference type="NCBI Taxonomy" id="151549"/>
    <lineage>
        <taxon>Eukaryota</taxon>
        <taxon>Metazoa</taxon>
        <taxon>Ecdysozoa</taxon>
        <taxon>Arthropoda</taxon>
        <taxon>Hexapoda</taxon>
        <taxon>Insecta</taxon>
        <taxon>Pterygota</taxon>
        <taxon>Neoptera</taxon>
        <taxon>Endopterygota</taxon>
        <taxon>Lepidoptera</taxon>
        <taxon>Glossata</taxon>
        <taxon>Ditrysia</taxon>
        <taxon>Tineoidea</taxon>
        <taxon>Psychidae</taxon>
        <taxon>Oiketicinae</taxon>
        <taxon>Eumeta</taxon>
    </lineage>
</organism>
<dbReference type="Proteomes" id="UP000299102">
    <property type="component" value="Unassembled WGS sequence"/>
</dbReference>
<feature type="compositionally biased region" description="Polar residues" evidence="1">
    <location>
        <begin position="38"/>
        <end position="49"/>
    </location>
</feature>